<dbReference type="Proteomes" id="UP000247409">
    <property type="component" value="Unassembled WGS sequence"/>
</dbReference>
<sequence length="189" mass="21299">MAFVTTVPQVLRRKTTIIHGGRRANNFTVQRDRRVRTIPVRMAAPKRSTVADTPKKQFLDRLKALGNLRLIGRNDAVIMESIATFDGLFFAEVPTGEYANLIDGSINLDMHLLLEGFSGAKFETGISRDATKSTTYVLRLLGKDRTSVILSLFLQWDKAPTDVSEERINAWKALKADYAGESEQFFFEE</sequence>
<accession>A0A2V3IKD5</accession>
<evidence type="ECO:0000313" key="2">
    <source>
        <dbReference type="Proteomes" id="UP000247409"/>
    </source>
</evidence>
<evidence type="ECO:0000313" key="1">
    <source>
        <dbReference type="EMBL" id="PXF42509.1"/>
    </source>
</evidence>
<dbReference type="SUPFAM" id="SSF144064">
    <property type="entry name" value="Heme iron utilization protein-like"/>
    <property type="match status" value="1"/>
</dbReference>
<dbReference type="InterPro" id="IPR053733">
    <property type="entry name" value="Heme_Transport_Util_sf"/>
</dbReference>
<gene>
    <name evidence="1" type="ORF">BWQ96_07771</name>
</gene>
<reference evidence="1 2" key="1">
    <citation type="journal article" date="2018" name="Mol. Biol. Evol.">
        <title>Analysis of the draft genome of the red seaweed Gracilariopsis chorda provides insights into genome size evolution in Rhodophyta.</title>
        <authorList>
            <person name="Lee J."/>
            <person name="Yang E.C."/>
            <person name="Graf L."/>
            <person name="Yang J.H."/>
            <person name="Qiu H."/>
            <person name="Zel Zion U."/>
            <person name="Chan C.X."/>
            <person name="Stephens T.G."/>
            <person name="Weber A.P.M."/>
            <person name="Boo G.H."/>
            <person name="Boo S.M."/>
            <person name="Kim K.M."/>
            <person name="Shin Y."/>
            <person name="Jung M."/>
            <person name="Lee S.J."/>
            <person name="Yim H.S."/>
            <person name="Lee J.H."/>
            <person name="Bhattacharya D."/>
            <person name="Yoon H.S."/>
        </authorList>
    </citation>
    <scope>NUCLEOTIDE SEQUENCE [LARGE SCALE GENOMIC DNA]</scope>
    <source>
        <strain evidence="1 2">SKKU-2015</strain>
        <tissue evidence="1">Whole body</tissue>
    </source>
</reference>
<dbReference type="Gene3D" id="3.40.1570.10">
    <property type="entry name" value="HemS/ChuS/ChuX like domains"/>
    <property type="match status" value="1"/>
</dbReference>
<dbReference type="OrthoDB" id="3083at2759"/>
<proteinExistence type="predicted"/>
<keyword evidence="2" id="KW-1185">Reference proteome</keyword>
<organism evidence="1 2">
    <name type="scientific">Gracilariopsis chorda</name>
    <dbReference type="NCBI Taxonomy" id="448386"/>
    <lineage>
        <taxon>Eukaryota</taxon>
        <taxon>Rhodophyta</taxon>
        <taxon>Florideophyceae</taxon>
        <taxon>Rhodymeniophycidae</taxon>
        <taxon>Gracilariales</taxon>
        <taxon>Gracilariaceae</taxon>
        <taxon>Gracilariopsis</taxon>
    </lineage>
</organism>
<dbReference type="EMBL" id="NBIV01000160">
    <property type="protein sequence ID" value="PXF42509.1"/>
    <property type="molecule type" value="Genomic_DNA"/>
</dbReference>
<name>A0A2V3IKD5_9FLOR</name>
<dbReference type="AlphaFoldDB" id="A0A2V3IKD5"/>
<protein>
    <submittedName>
        <fullName evidence="1">Uncharacterized protein</fullName>
    </submittedName>
</protein>
<comment type="caution">
    <text evidence="1">The sequence shown here is derived from an EMBL/GenBank/DDBJ whole genome shotgun (WGS) entry which is preliminary data.</text>
</comment>